<protein>
    <recommendedName>
        <fullName evidence="2">Decapping nuclease</fullName>
        <ecNumber evidence="2">3.6.1.-</ecNumber>
    </recommendedName>
</protein>
<dbReference type="PANTHER" id="PTHR12395">
    <property type="entry name" value="DOM-3 RELATED"/>
    <property type="match status" value="1"/>
</dbReference>
<evidence type="ECO:0000313" key="4">
    <source>
        <dbReference type="EMBL" id="PIC22337.1"/>
    </source>
</evidence>
<keyword evidence="2" id="KW-0479">Metal-binding</keyword>
<dbReference type="Proteomes" id="UP000230233">
    <property type="component" value="Chromosome V"/>
</dbReference>
<name>A0A2G5T504_9PELO</name>
<keyword evidence="2" id="KW-0539">Nucleus</keyword>
<sequence length="245" mass="28145">MPVVVNLQSLGTYKKLRNRTADFDAQPSLLNERRRYGKLREQQFMDLTKGSDKFKDEGFGDCLFSFFDYTKKTNPPGTPLKQAIGSDFVSNRRNLINFAESPYPSARKFEVRAIRKDGVIFLCDTESRSVQSNDWSYGFKFEKYMTLNEHGVPHDDDEPASNAECVKAVLRTTFESEGKEMKVFYAAELDAIDKSGDTVEFKTTHLGYLKWVQRRSLRDYLQSYLGGISYIVKGFTKDHVVIKVC</sequence>
<dbReference type="PANTHER" id="PTHR12395:SF26">
    <property type="entry name" value="DECAPPING NUCLEASE"/>
    <property type="match status" value="1"/>
</dbReference>
<dbReference type="GO" id="GO:0110155">
    <property type="term" value="P:NAD-cap decapping"/>
    <property type="evidence" value="ECO:0007669"/>
    <property type="project" value="TreeGrafter"/>
</dbReference>
<dbReference type="GO" id="GO:0034353">
    <property type="term" value="F:mRNA 5'-diphosphatase activity"/>
    <property type="evidence" value="ECO:0007669"/>
    <property type="project" value="TreeGrafter"/>
</dbReference>
<comment type="function">
    <text evidence="2">Decapping enzyme for NAD-capped RNAs: specifically hydrolyzes the nicotinamide adenine dinucleotide (NAD) cap from a subset of RNAs by removing the entire NAD moiety from the 5'-end of an NAD-capped RNA.</text>
</comment>
<dbReference type="AlphaFoldDB" id="A0A2G5T504"/>
<dbReference type="Pfam" id="PF08652">
    <property type="entry name" value="RAI1"/>
    <property type="match status" value="1"/>
</dbReference>
<feature type="domain" description="RAI1-like" evidence="3">
    <location>
        <begin position="13"/>
        <end position="243"/>
    </location>
</feature>
<comment type="caution">
    <text evidence="4">The sequence shown here is derived from an EMBL/GenBank/DDBJ whole genome shotgun (WGS) entry which is preliminary data.</text>
</comment>
<keyword evidence="2" id="KW-0540">Nuclease</keyword>
<keyword evidence="2" id="KW-0694">RNA-binding</keyword>
<comment type="subcellular location">
    <subcellularLocation>
        <location evidence="2">Nucleus</location>
    </subcellularLocation>
</comment>
<keyword evidence="2" id="KW-0378">Hydrolase</keyword>
<evidence type="ECO:0000256" key="2">
    <source>
        <dbReference type="RuleBase" id="RU367113"/>
    </source>
</evidence>
<keyword evidence="5" id="KW-1185">Reference proteome</keyword>
<gene>
    <name evidence="4" type="primary">Cnig_chr_V.g16432</name>
    <name evidence="4" type="ORF">B9Z55_016432</name>
</gene>
<dbReference type="GO" id="GO:0004518">
    <property type="term" value="F:nuclease activity"/>
    <property type="evidence" value="ECO:0007669"/>
    <property type="project" value="UniProtKB-KW"/>
</dbReference>
<dbReference type="GO" id="GO:0005829">
    <property type="term" value="C:cytosol"/>
    <property type="evidence" value="ECO:0007669"/>
    <property type="project" value="TreeGrafter"/>
</dbReference>
<evidence type="ECO:0000256" key="1">
    <source>
        <dbReference type="ARBA" id="ARBA00006562"/>
    </source>
</evidence>
<dbReference type="GO" id="GO:0000166">
    <property type="term" value="F:nucleotide binding"/>
    <property type="evidence" value="ECO:0007669"/>
    <property type="project" value="UniProtKB-KW"/>
</dbReference>
<accession>A0A2G5T504</accession>
<dbReference type="OrthoDB" id="5793293at2759"/>
<evidence type="ECO:0000259" key="3">
    <source>
        <dbReference type="Pfam" id="PF08652"/>
    </source>
</evidence>
<comment type="cofactor">
    <cofactor evidence="2">
        <name>a divalent metal cation</name>
        <dbReference type="ChEBI" id="CHEBI:60240"/>
    </cofactor>
</comment>
<proteinExistence type="inferred from homology"/>
<comment type="similarity">
    <text evidence="1 2">Belongs to the DXO/Dom3Z family.</text>
</comment>
<dbReference type="InterPro" id="IPR039039">
    <property type="entry name" value="RAI1-like_fam"/>
</dbReference>
<dbReference type="GO" id="GO:0000956">
    <property type="term" value="P:nuclear-transcribed mRNA catabolic process"/>
    <property type="evidence" value="ECO:0007669"/>
    <property type="project" value="TreeGrafter"/>
</dbReference>
<dbReference type="GO" id="GO:0005634">
    <property type="term" value="C:nucleus"/>
    <property type="evidence" value="ECO:0007669"/>
    <property type="project" value="UniProtKB-SubCell"/>
</dbReference>
<organism evidence="4 5">
    <name type="scientific">Caenorhabditis nigoni</name>
    <dbReference type="NCBI Taxonomy" id="1611254"/>
    <lineage>
        <taxon>Eukaryota</taxon>
        <taxon>Metazoa</taxon>
        <taxon>Ecdysozoa</taxon>
        <taxon>Nematoda</taxon>
        <taxon>Chromadorea</taxon>
        <taxon>Rhabditida</taxon>
        <taxon>Rhabditina</taxon>
        <taxon>Rhabditomorpha</taxon>
        <taxon>Rhabditoidea</taxon>
        <taxon>Rhabditidae</taxon>
        <taxon>Peloderinae</taxon>
        <taxon>Caenorhabditis</taxon>
    </lineage>
</organism>
<dbReference type="GO" id="GO:0046872">
    <property type="term" value="F:metal ion binding"/>
    <property type="evidence" value="ECO:0007669"/>
    <property type="project" value="UniProtKB-KW"/>
</dbReference>
<dbReference type="EC" id="3.6.1.-" evidence="2"/>
<dbReference type="GO" id="GO:0003723">
    <property type="term" value="F:RNA binding"/>
    <property type="evidence" value="ECO:0007669"/>
    <property type="project" value="UniProtKB-KW"/>
</dbReference>
<dbReference type="InterPro" id="IPR013961">
    <property type="entry name" value="RAI1"/>
</dbReference>
<dbReference type="STRING" id="1611254.A0A2G5T504"/>
<evidence type="ECO:0000313" key="5">
    <source>
        <dbReference type="Proteomes" id="UP000230233"/>
    </source>
</evidence>
<reference evidence="5" key="1">
    <citation type="submission" date="2017-10" db="EMBL/GenBank/DDBJ databases">
        <title>Rapid genome shrinkage in a self-fertile nematode reveals novel sperm competition proteins.</title>
        <authorList>
            <person name="Yin D."/>
            <person name="Schwarz E.M."/>
            <person name="Thomas C.G."/>
            <person name="Felde R.L."/>
            <person name="Korf I.F."/>
            <person name="Cutter A.D."/>
            <person name="Schartner C.M."/>
            <person name="Ralston E.J."/>
            <person name="Meyer B.J."/>
            <person name="Haag E.S."/>
        </authorList>
    </citation>
    <scope>NUCLEOTIDE SEQUENCE [LARGE SCALE GENOMIC DNA]</scope>
    <source>
        <strain evidence="5">JU1422</strain>
    </source>
</reference>
<keyword evidence="2" id="KW-0547">Nucleotide-binding</keyword>
<dbReference type="EMBL" id="PDUG01000005">
    <property type="protein sequence ID" value="PIC22337.1"/>
    <property type="molecule type" value="Genomic_DNA"/>
</dbReference>